<dbReference type="InterPro" id="IPR016024">
    <property type="entry name" value="ARM-type_fold"/>
</dbReference>
<evidence type="ECO:0000256" key="1">
    <source>
        <dbReference type="ARBA" id="ARBA00022703"/>
    </source>
</evidence>
<keyword evidence="1" id="KW-0053">Apoptosis</keyword>
<dbReference type="Gene3D" id="1.25.10.10">
    <property type="entry name" value="Leucine-rich Repeat Variant"/>
    <property type="match status" value="1"/>
</dbReference>
<comment type="caution">
    <text evidence="6">The sequence shown here is derived from an EMBL/GenBank/DDBJ whole genome shotgun (WGS) entry which is preliminary data.</text>
</comment>
<dbReference type="InterPro" id="IPR001849">
    <property type="entry name" value="PH_domain"/>
</dbReference>
<evidence type="ECO:0000256" key="4">
    <source>
        <dbReference type="SAM" id="MobiDB-lite"/>
    </source>
</evidence>
<dbReference type="Gene3D" id="6.10.250.810">
    <property type="match status" value="1"/>
</dbReference>
<dbReference type="Proteomes" id="UP000440578">
    <property type="component" value="Unassembled WGS sequence"/>
</dbReference>
<keyword evidence="3" id="KW-0729">SH3-binding</keyword>
<dbReference type="AlphaFoldDB" id="A0A6A4X936"/>
<name>A0A6A4X936_AMPAM</name>
<dbReference type="SUPFAM" id="SSF48371">
    <property type="entry name" value="ARM repeat"/>
    <property type="match status" value="1"/>
</dbReference>
<dbReference type="GO" id="GO:0007015">
    <property type="term" value="P:actin filament organization"/>
    <property type="evidence" value="ECO:0007669"/>
    <property type="project" value="TreeGrafter"/>
</dbReference>
<evidence type="ECO:0000313" key="6">
    <source>
        <dbReference type="EMBL" id="KAF0314753.1"/>
    </source>
</evidence>
<dbReference type="OrthoDB" id="28413at2759"/>
<dbReference type="EMBL" id="VIIS01000001">
    <property type="protein sequence ID" value="KAF0314753.1"/>
    <property type="molecule type" value="Genomic_DNA"/>
</dbReference>
<dbReference type="SUPFAM" id="SSF50729">
    <property type="entry name" value="PH domain-like"/>
    <property type="match status" value="1"/>
</dbReference>
<dbReference type="PANTHER" id="PTHR12771">
    <property type="entry name" value="ENGULFMENT AND CELL MOTILITY"/>
    <property type="match status" value="1"/>
</dbReference>
<dbReference type="Pfam" id="PF11841">
    <property type="entry name" value="ELMO_ARM"/>
    <property type="match status" value="2"/>
</dbReference>
<evidence type="ECO:0000313" key="7">
    <source>
        <dbReference type="Proteomes" id="UP000440578"/>
    </source>
</evidence>
<keyword evidence="7" id="KW-1185">Reference proteome</keyword>
<feature type="compositionally biased region" description="Pro residues" evidence="4">
    <location>
        <begin position="687"/>
        <end position="697"/>
    </location>
</feature>
<dbReference type="InterPro" id="IPR050868">
    <property type="entry name" value="ELMO_domain-containing"/>
</dbReference>
<dbReference type="InterPro" id="IPR006816">
    <property type="entry name" value="ELMO_dom"/>
</dbReference>
<reference evidence="6 7" key="1">
    <citation type="submission" date="2019-07" db="EMBL/GenBank/DDBJ databases">
        <title>Draft genome assembly of a fouling barnacle, Amphibalanus amphitrite (Darwin, 1854): The first reference genome for Thecostraca.</title>
        <authorList>
            <person name="Kim W."/>
        </authorList>
    </citation>
    <scope>NUCLEOTIDE SEQUENCE [LARGE SCALE GENOMIC DNA]</scope>
    <source>
        <strain evidence="6">SNU_AA5</strain>
        <tissue evidence="6">Soma without cirri and trophi</tissue>
    </source>
</reference>
<keyword evidence="2" id="KW-0581">Phagocytosis</keyword>
<dbReference type="PROSITE" id="PS51335">
    <property type="entry name" value="ELMO"/>
    <property type="match status" value="1"/>
</dbReference>
<sequence length="704" mass="78911">MPESSDASVVKIAVQMDGKQPILTEFDLRLPLHKHVLDLANSWGLADSTQYALKFTDNAERYITEKNKLEVRNGSVLYMDVSPARASAAIVQQLGRQSPDILAAEGLETLCRLSTDPTFAAEFVCEQGLQLLVAGIEHGRFVDAALANALTSFLELMEHGIVLWDSVEPSLVSRVASEVNRLAAEHAPSRAADRTSRISERCSQIDLQTPPNRLSVHSQKTLRAALAILESVIVNVPERHELIGDEIEMSRLVTHLQRSDATVQQNALALINALFARADGERKGEYTTMLNSKGFRNVIQTYVINLKGGNDLGEELAHQLYVLQTLNLNLLETRMRTPDYQQLGFQDGINPANDFGATPPGVLALDCMLYLARWQRELYTRLVLENSCGSDHECPFGRTSIRLAALLCDILKVGVPPSDEGNTFYPMFFTQDRPFEEFFCICINLLNKTWKEMRATAEDFDKVMSVVREQITRALHGGQKLADGGGGKHEPQSRPDPPATLEAFRNRLNTYLTYSQINAIWQQEQNTKEEWESQARPIVELREQITPEMLELIQKQRLIYMVEGTRFTKYTARGQLATPTLDELTNKLAVHEVRALVTGRDCPHMKDSKGKKSTFQLAFSLLYESPEGGSLDFVAPDGKTFDYWTDGINALLGKKMSSEEARRDLDMLLAMEIKLRLLDTDGLEIPQEPPPIPPDPPNYDFCCD</sequence>
<proteinExistence type="predicted"/>
<gene>
    <name evidence="6" type="primary">ELMO1</name>
    <name evidence="6" type="ORF">FJT64_000023</name>
</gene>
<accession>A0A6A4X936</accession>
<feature type="region of interest" description="Disordered" evidence="4">
    <location>
        <begin position="684"/>
        <end position="704"/>
    </location>
</feature>
<dbReference type="GO" id="GO:0017124">
    <property type="term" value="F:SH3 domain binding"/>
    <property type="evidence" value="ECO:0007669"/>
    <property type="project" value="UniProtKB-KW"/>
</dbReference>
<dbReference type="InterPro" id="IPR011989">
    <property type="entry name" value="ARM-like"/>
</dbReference>
<feature type="region of interest" description="Disordered" evidence="4">
    <location>
        <begin position="478"/>
        <end position="499"/>
    </location>
</feature>
<dbReference type="PANTHER" id="PTHR12771:SF56">
    <property type="entry name" value="CED-12"/>
    <property type="match status" value="1"/>
</dbReference>
<dbReference type="Gene3D" id="6.10.10.90">
    <property type="match status" value="1"/>
</dbReference>
<feature type="domain" description="ELMO" evidence="5">
    <location>
        <begin position="318"/>
        <end position="475"/>
    </location>
</feature>
<dbReference type="GO" id="GO:0006915">
    <property type="term" value="P:apoptotic process"/>
    <property type="evidence" value="ECO:0007669"/>
    <property type="project" value="UniProtKB-KW"/>
</dbReference>
<evidence type="ECO:0000256" key="3">
    <source>
        <dbReference type="ARBA" id="ARBA00023036"/>
    </source>
</evidence>
<dbReference type="GO" id="GO:0048870">
    <property type="term" value="P:cell motility"/>
    <property type="evidence" value="ECO:0007669"/>
    <property type="project" value="TreeGrafter"/>
</dbReference>
<dbReference type="GO" id="GO:0005886">
    <property type="term" value="C:plasma membrane"/>
    <property type="evidence" value="ECO:0007669"/>
    <property type="project" value="TreeGrafter"/>
</dbReference>
<evidence type="ECO:0000256" key="2">
    <source>
        <dbReference type="ARBA" id="ARBA00022907"/>
    </source>
</evidence>
<evidence type="ECO:0000259" key="5">
    <source>
        <dbReference type="PROSITE" id="PS51335"/>
    </source>
</evidence>
<dbReference type="Pfam" id="PF04727">
    <property type="entry name" value="ELMO_CED12"/>
    <property type="match status" value="1"/>
</dbReference>
<organism evidence="6 7">
    <name type="scientific">Amphibalanus amphitrite</name>
    <name type="common">Striped barnacle</name>
    <name type="synonym">Balanus amphitrite</name>
    <dbReference type="NCBI Taxonomy" id="1232801"/>
    <lineage>
        <taxon>Eukaryota</taxon>
        <taxon>Metazoa</taxon>
        <taxon>Ecdysozoa</taxon>
        <taxon>Arthropoda</taxon>
        <taxon>Crustacea</taxon>
        <taxon>Multicrustacea</taxon>
        <taxon>Cirripedia</taxon>
        <taxon>Thoracica</taxon>
        <taxon>Thoracicalcarea</taxon>
        <taxon>Balanomorpha</taxon>
        <taxon>Balanoidea</taxon>
        <taxon>Balanidae</taxon>
        <taxon>Amphibalaninae</taxon>
        <taxon>Amphibalanus</taxon>
    </lineage>
</organism>
<dbReference type="InterPro" id="IPR024574">
    <property type="entry name" value="ELMO_ARM"/>
</dbReference>
<protein>
    <submittedName>
        <fullName evidence="6">Engulfment and cell motility protein 1</fullName>
    </submittedName>
</protein>
<dbReference type="Pfam" id="PF16457">
    <property type="entry name" value="PH_12"/>
    <property type="match status" value="1"/>
</dbReference>
<dbReference type="GO" id="GO:0006909">
    <property type="term" value="P:phagocytosis"/>
    <property type="evidence" value="ECO:0007669"/>
    <property type="project" value="UniProtKB-KW"/>
</dbReference>